<evidence type="ECO:0000313" key="4">
    <source>
        <dbReference type="Proteomes" id="UP000199623"/>
    </source>
</evidence>
<feature type="region of interest" description="Disordered" evidence="1">
    <location>
        <begin position="25"/>
        <end position="49"/>
    </location>
</feature>
<evidence type="ECO:0008006" key="5">
    <source>
        <dbReference type="Google" id="ProtNLM"/>
    </source>
</evidence>
<evidence type="ECO:0000256" key="2">
    <source>
        <dbReference type="SAM" id="SignalP"/>
    </source>
</evidence>
<evidence type="ECO:0000256" key="1">
    <source>
        <dbReference type="SAM" id="MobiDB-lite"/>
    </source>
</evidence>
<organism evidence="3 4">
    <name type="scientific">Lentzea fradiae</name>
    <dbReference type="NCBI Taxonomy" id="200378"/>
    <lineage>
        <taxon>Bacteria</taxon>
        <taxon>Bacillati</taxon>
        <taxon>Actinomycetota</taxon>
        <taxon>Actinomycetes</taxon>
        <taxon>Pseudonocardiales</taxon>
        <taxon>Pseudonocardiaceae</taxon>
        <taxon>Lentzea</taxon>
    </lineage>
</organism>
<protein>
    <recommendedName>
        <fullName evidence="5">DUF4878 domain-containing protein</fullName>
    </recommendedName>
</protein>
<dbReference type="Proteomes" id="UP000199623">
    <property type="component" value="Unassembled WGS sequence"/>
</dbReference>
<keyword evidence="4" id="KW-1185">Reference proteome</keyword>
<sequence length="149" mass="16132">MRYMPAVAVFCVLGGLTACGSDQPVANSPTSSAVNSPTSAPVAASTTTDPSAEIEAAVRAYSDAYLNGQGEAYDMLSVRCKERMTRLSFIELVTLAKQTLGPQQISTFKIDQQAGDLARVTYTYAAKPEIDQRSEPWVREDAVWKQDDC</sequence>
<keyword evidence="2" id="KW-0732">Signal</keyword>
<dbReference type="EMBL" id="FNCC01000018">
    <property type="protein sequence ID" value="SDH24823.1"/>
    <property type="molecule type" value="Genomic_DNA"/>
</dbReference>
<evidence type="ECO:0000313" key="3">
    <source>
        <dbReference type="EMBL" id="SDH24823.1"/>
    </source>
</evidence>
<name>A0A1G8AVI7_9PSEU</name>
<proteinExistence type="predicted"/>
<dbReference type="AlphaFoldDB" id="A0A1G8AVI7"/>
<feature type="chain" id="PRO_5011614954" description="DUF4878 domain-containing protein" evidence="2">
    <location>
        <begin position="21"/>
        <end position="149"/>
    </location>
</feature>
<reference evidence="4" key="1">
    <citation type="submission" date="2016-10" db="EMBL/GenBank/DDBJ databases">
        <authorList>
            <person name="Varghese N."/>
            <person name="Submissions S."/>
        </authorList>
    </citation>
    <scope>NUCLEOTIDE SEQUENCE [LARGE SCALE GENOMIC DNA]</scope>
    <source>
        <strain evidence="4">CGMCC 4.3506</strain>
    </source>
</reference>
<feature type="signal peptide" evidence="2">
    <location>
        <begin position="1"/>
        <end position="20"/>
    </location>
</feature>
<gene>
    <name evidence="3" type="ORF">SAMN05216553_118133</name>
</gene>
<accession>A0A1G8AVI7</accession>
<feature type="compositionally biased region" description="Low complexity" evidence="1">
    <location>
        <begin position="25"/>
        <end position="48"/>
    </location>
</feature>
<dbReference type="STRING" id="200378.SAMN05216553_118133"/>
<dbReference type="PROSITE" id="PS51257">
    <property type="entry name" value="PROKAR_LIPOPROTEIN"/>
    <property type="match status" value="1"/>
</dbReference>